<accession>A0ABU4FMV8</accession>
<evidence type="ECO:0000259" key="1">
    <source>
        <dbReference type="Pfam" id="PF07905"/>
    </source>
</evidence>
<dbReference type="InterPro" id="IPR012914">
    <property type="entry name" value="PucR_dom"/>
</dbReference>
<dbReference type="Proteomes" id="UP001187346">
    <property type="component" value="Unassembled WGS sequence"/>
</dbReference>
<feature type="non-terminal residue" evidence="2">
    <location>
        <position position="297"/>
    </location>
</feature>
<evidence type="ECO:0000313" key="2">
    <source>
        <dbReference type="EMBL" id="MDV7221333.1"/>
    </source>
</evidence>
<dbReference type="Pfam" id="PF07905">
    <property type="entry name" value="PucR"/>
    <property type="match status" value="1"/>
</dbReference>
<sequence length="297" mass="31448">MHVEHLLQDESLGLRLLWAEDAQLAREISGVTVTDLEDPARFVRRDEVVLSGLVWWSAEDGPGRAERFVSALRGAGAAALLAGEETHGSVPDDLVEACVRHGLPVAAVPAHIMFRAITDTVYLGRWGELSRRHTLPENVRGRLSRMAAQGAGPEAIVATAFAHLERAVAYVLTPSGRTVAATAGAPAIPVGKAAGLLAEAVPVDADGVSPYERWHLYLPDPDDAPPRMVHELASVLGRCQETRVRVRAEERQTADELGALLAVAGGDGAAVVAALRACGLPDAGPYRVLVAETGAQR</sequence>
<dbReference type="EMBL" id="JAWMAJ010000168">
    <property type="protein sequence ID" value="MDV7221333.1"/>
    <property type="molecule type" value="Genomic_DNA"/>
</dbReference>
<feature type="domain" description="Purine catabolism PurC-like" evidence="1">
    <location>
        <begin position="6"/>
        <end position="121"/>
    </location>
</feature>
<name>A0ABU4FMV8_9ACTN</name>
<comment type="caution">
    <text evidence="2">The sequence shown here is derived from an EMBL/GenBank/DDBJ whole genome shotgun (WGS) entry which is preliminary data.</text>
</comment>
<evidence type="ECO:0000313" key="3">
    <source>
        <dbReference type="Proteomes" id="UP001187346"/>
    </source>
</evidence>
<protein>
    <submittedName>
        <fullName evidence="2">PucR family transcriptional regulator ligand-binding domain-containing protein</fullName>
    </submittedName>
</protein>
<reference evidence="2 3" key="1">
    <citation type="submission" date="2023-10" db="EMBL/GenBank/DDBJ databases">
        <title>Characterization of rhizosphere-enriched actinobacteria from wheat plants lab-grown on chernevaya soil.</title>
        <authorList>
            <person name="Tikhonova E.N."/>
            <person name="Konopkin A."/>
            <person name="Kravchenko I.K."/>
        </authorList>
    </citation>
    <scope>NUCLEOTIDE SEQUENCE [LARGE SCALE GENOMIC DNA]</scope>
    <source>
        <strain evidence="2 3">RR29</strain>
    </source>
</reference>
<proteinExistence type="predicted"/>
<keyword evidence="3" id="KW-1185">Reference proteome</keyword>
<dbReference type="RefSeq" id="WP_317774640.1">
    <property type="nucleotide sequence ID" value="NZ_JAWMAJ010000168.1"/>
</dbReference>
<organism evidence="2 3">
    <name type="scientific">Streptomyces prunicolor</name>
    <dbReference type="NCBI Taxonomy" id="67348"/>
    <lineage>
        <taxon>Bacteria</taxon>
        <taxon>Bacillati</taxon>
        <taxon>Actinomycetota</taxon>
        <taxon>Actinomycetes</taxon>
        <taxon>Kitasatosporales</taxon>
        <taxon>Streptomycetaceae</taxon>
        <taxon>Streptomyces</taxon>
    </lineage>
</organism>
<gene>
    <name evidence="2" type="ORF">R5A26_35875</name>
</gene>